<accession>A0A6G6WI71</accession>
<evidence type="ECO:0000313" key="2">
    <source>
        <dbReference type="EMBL" id="QIG45028.1"/>
    </source>
</evidence>
<protein>
    <submittedName>
        <fullName evidence="2">Uncharacterized protein</fullName>
    </submittedName>
</protein>
<gene>
    <name evidence="2" type="ORF">G5V58_21650</name>
</gene>
<feature type="region of interest" description="Disordered" evidence="1">
    <location>
        <begin position="62"/>
        <end position="83"/>
    </location>
</feature>
<sequence>MLTDDDLLRELSAAMRDETAHLRYAGRVPAPRRSLAAPLTAVPVAAAAAAVLVLPQLDGGTRSAAPAVPVTSPSASAAPTGTPTAPALVTDTLELAGMTLSYRHAEGTPSPAELLFLGVRPPADARAVDLTGAPDTGWLVKAWVGTSPEIGKEGLFVQTRDEGIGQYSFFTADGVSADDWEQMITTGSN</sequence>
<organism evidence="2 3">
    <name type="scientific">Nocardioides anomalus</name>
    <dbReference type="NCBI Taxonomy" id="2712223"/>
    <lineage>
        <taxon>Bacteria</taxon>
        <taxon>Bacillati</taxon>
        <taxon>Actinomycetota</taxon>
        <taxon>Actinomycetes</taxon>
        <taxon>Propionibacteriales</taxon>
        <taxon>Nocardioidaceae</taxon>
        <taxon>Nocardioides</taxon>
    </lineage>
</organism>
<dbReference type="Proteomes" id="UP000502996">
    <property type="component" value="Chromosome"/>
</dbReference>
<dbReference type="EMBL" id="CP049257">
    <property type="protein sequence ID" value="QIG45028.1"/>
    <property type="molecule type" value="Genomic_DNA"/>
</dbReference>
<keyword evidence="3" id="KW-1185">Reference proteome</keyword>
<evidence type="ECO:0000256" key="1">
    <source>
        <dbReference type="SAM" id="MobiDB-lite"/>
    </source>
</evidence>
<evidence type="ECO:0000313" key="3">
    <source>
        <dbReference type="Proteomes" id="UP000502996"/>
    </source>
</evidence>
<reference evidence="2 3" key="1">
    <citation type="submission" date="2020-02" db="EMBL/GenBank/DDBJ databases">
        <title>Full genome sequence of Nocardioides sp. R-3366.</title>
        <authorList>
            <person name="Im W.-T."/>
        </authorList>
    </citation>
    <scope>NUCLEOTIDE SEQUENCE [LARGE SCALE GENOMIC DNA]</scope>
    <source>
        <strain evidence="2 3">R-3366</strain>
    </source>
</reference>
<dbReference type="AlphaFoldDB" id="A0A6G6WI71"/>
<name>A0A6G6WI71_9ACTN</name>
<feature type="compositionally biased region" description="Low complexity" evidence="1">
    <location>
        <begin position="63"/>
        <end position="83"/>
    </location>
</feature>
<dbReference type="RefSeq" id="WP_165237181.1">
    <property type="nucleotide sequence ID" value="NZ_CP049257.1"/>
</dbReference>
<proteinExistence type="predicted"/>
<dbReference type="KEGG" id="nano:G5V58_21650"/>